<evidence type="ECO:0008006" key="4">
    <source>
        <dbReference type="Google" id="ProtNLM"/>
    </source>
</evidence>
<evidence type="ECO:0000313" key="3">
    <source>
        <dbReference type="Proteomes" id="UP001305779"/>
    </source>
</evidence>
<sequence length="445" mass="49235">MAIANLAAAGILLLTAFFVFTTLRADIQQQTLSPPAAVHQEKTPDIEWQPAKASGSGEEYEPEVPSPTWIKEPSPTVLPALETPTVTHESPDPAFAYVFYATTDNYACSALVNINRLRHVLHSQYAVHVLLSTDVSDAYISAFREADVQVHVERVPVLASAAGGYYQDCLLKLLAFKLHRLSPGLKRVLAFDADQLLMQNLDDLFTGLPQVDLAAPRAYWLAKDFLASTFMMIGLSDRLWESVRNAFSAVGNEKFDMDLINDLLGDEVLMLGGEYVVLNSHWEDWNLPKWHHPKTTLNMTTVDRLNELAKQARIGPPGKRQADFASHTFDVTITPTYTTKHKPETTTLSSSTSVAVATTSTRPAKPRFPESHPIYKELAQLEKEAAIIHFSALGKPWTVTDQSLRNQRPDAHPLLGQQFRLWRSTAAAVCPGTMPGLPDPVVSNT</sequence>
<evidence type="ECO:0000313" key="2">
    <source>
        <dbReference type="EMBL" id="KAK4500527.1"/>
    </source>
</evidence>
<protein>
    <recommendedName>
        <fullName evidence="4">Nucleotide-diphospho-sugar transferase</fullName>
    </recommendedName>
</protein>
<reference evidence="2 3" key="1">
    <citation type="journal article" date="2023" name="G3 (Bethesda)">
        <title>A chromosome-level genome assembly of Zasmidium syzygii isolated from banana leaves.</title>
        <authorList>
            <person name="van Westerhoven A.C."/>
            <person name="Mehrabi R."/>
            <person name="Talebi R."/>
            <person name="Steentjes M.B.F."/>
            <person name="Corcolon B."/>
            <person name="Chong P.A."/>
            <person name="Kema G.H.J."/>
            <person name="Seidl M.F."/>
        </authorList>
    </citation>
    <scope>NUCLEOTIDE SEQUENCE [LARGE SCALE GENOMIC DNA]</scope>
    <source>
        <strain evidence="2 3">P124</strain>
    </source>
</reference>
<keyword evidence="3" id="KW-1185">Reference proteome</keyword>
<organism evidence="2 3">
    <name type="scientific">Zasmidium cellare</name>
    <name type="common">Wine cellar mold</name>
    <name type="synonym">Racodium cellare</name>
    <dbReference type="NCBI Taxonomy" id="395010"/>
    <lineage>
        <taxon>Eukaryota</taxon>
        <taxon>Fungi</taxon>
        <taxon>Dikarya</taxon>
        <taxon>Ascomycota</taxon>
        <taxon>Pezizomycotina</taxon>
        <taxon>Dothideomycetes</taxon>
        <taxon>Dothideomycetidae</taxon>
        <taxon>Mycosphaerellales</taxon>
        <taxon>Mycosphaerellaceae</taxon>
        <taxon>Zasmidium</taxon>
    </lineage>
</organism>
<feature type="region of interest" description="Disordered" evidence="1">
    <location>
        <begin position="34"/>
        <end position="68"/>
    </location>
</feature>
<dbReference type="Proteomes" id="UP001305779">
    <property type="component" value="Unassembled WGS sequence"/>
</dbReference>
<comment type="caution">
    <text evidence="2">The sequence shown here is derived from an EMBL/GenBank/DDBJ whole genome shotgun (WGS) entry which is preliminary data.</text>
</comment>
<accession>A0ABR0EGA0</accession>
<dbReference type="EMBL" id="JAXOVC010000006">
    <property type="protein sequence ID" value="KAK4500527.1"/>
    <property type="molecule type" value="Genomic_DNA"/>
</dbReference>
<dbReference type="SUPFAM" id="SSF53448">
    <property type="entry name" value="Nucleotide-diphospho-sugar transferases"/>
    <property type="match status" value="1"/>
</dbReference>
<dbReference type="InterPro" id="IPR029044">
    <property type="entry name" value="Nucleotide-diphossugar_trans"/>
</dbReference>
<evidence type="ECO:0000256" key="1">
    <source>
        <dbReference type="SAM" id="MobiDB-lite"/>
    </source>
</evidence>
<dbReference type="PANTHER" id="PTHR11183">
    <property type="entry name" value="GLYCOGENIN SUBFAMILY MEMBER"/>
    <property type="match status" value="1"/>
</dbReference>
<dbReference type="Gene3D" id="3.90.550.10">
    <property type="entry name" value="Spore Coat Polysaccharide Biosynthesis Protein SpsA, Chain A"/>
    <property type="match status" value="1"/>
</dbReference>
<name>A0ABR0EGA0_ZASCE</name>
<gene>
    <name evidence="2" type="ORF">PRZ48_008716</name>
</gene>
<dbReference type="InterPro" id="IPR050587">
    <property type="entry name" value="GNT1/Glycosyltrans_8"/>
</dbReference>
<proteinExistence type="predicted"/>